<reference evidence="1" key="1">
    <citation type="submission" date="2022-04" db="EMBL/GenBank/DDBJ databases">
        <title>A functionally conserved STORR gene fusion in Papaver species that diverged 16.8 million years ago.</title>
        <authorList>
            <person name="Catania T."/>
        </authorList>
    </citation>
    <scope>NUCLEOTIDE SEQUENCE</scope>
    <source>
        <strain evidence="1">S-188037</strain>
    </source>
</reference>
<keyword evidence="2" id="KW-1185">Reference proteome</keyword>
<evidence type="ECO:0008006" key="3">
    <source>
        <dbReference type="Google" id="ProtNLM"/>
    </source>
</evidence>
<gene>
    <name evidence="1" type="ORF">MKW98_028924</name>
</gene>
<proteinExistence type="predicted"/>
<dbReference type="EMBL" id="JAJJMB010014829">
    <property type="protein sequence ID" value="KAI3857660.1"/>
    <property type="molecule type" value="Genomic_DNA"/>
</dbReference>
<dbReference type="AlphaFoldDB" id="A0AAD4X773"/>
<dbReference type="Proteomes" id="UP001202328">
    <property type="component" value="Unassembled WGS sequence"/>
</dbReference>
<accession>A0AAD4X773</accession>
<sequence length="75" mass="8301">MVNAFERCTPRREIKLQLVHQQLSHKTGSILSVFSFSLILMLAPNPESHIVGTGGTGKFQGVNRYAMNKTIPVGF</sequence>
<evidence type="ECO:0000313" key="2">
    <source>
        <dbReference type="Proteomes" id="UP001202328"/>
    </source>
</evidence>
<organism evidence="1 2">
    <name type="scientific">Papaver atlanticum</name>
    <dbReference type="NCBI Taxonomy" id="357466"/>
    <lineage>
        <taxon>Eukaryota</taxon>
        <taxon>Viridiplantae</taxon>
        <taxon>Streptophyta</taxon>
        <taxon>Embryophyta</taxon>
        <taxon>Tracheophyta</taxon>
        <taxon>Spermatophyta</taxon>
        <taxon>Magnoliopsida</taxon>
        <taxon>Ranunculales</taxon>
        <taxon>Papaveraceae</taxon>
        <taxon>Papaveroideae</taxon>
        <taxon>Papaver</taxon>
    </lineage>
</organism>
<comment type="caution">
    <text evidence="1">The sequence shown here is derived from an EMBL/GenBank/DDBJ whole genome shotgun (WGS) entry which is preliminary data.</text>
</comment>
<name>A0AAD4X773_9MAGN</name>
<evidence type="ECO:0000313" key="1">
    <source>
        <dbReference type="EMBL" id="KAI3857660.1"/>
    </source>
</evidence>
<protein>
    <recommendedName>
        <fullName evidence="3">Dirigent protein</fullName>
    </recommendedName>
</protein>